<dbReference type="EMBL" id="SJDL01000066">
    <property type="protein sequence ID" value="TBW47485.1"/>
    <property type="molecule type" value="Genomic_DNA"/>
</dbReference>
<sequence length="79" mass="9170">MRFKLLYPSTVCMQPGTYNILVRHEGGRYRPIESLLQVTLAPEHDYLIKNTIKDNKMFFRVEESDTGKRVAGWKVPEGV</sequence>
<evidence type="ECO:0000313" key="1">
    <source>
        <dbReference type="EMBL" id="TBW47485.1"/>
    </source>
</evidence>
<name>A0ABY1ZG62_9GAMM</name>
<organism evidence="1 2">
    <name type="scientific">Marinobacter halodurans</name>
    <dbReference type="NCBI Taxonomy" id="2528979"/>
    <lineage>
        <taxon>Bacteria</taxon>
        <taxon>Pseudomonadati</taxon>
        <taxon>Pseudomonadota</taxon>
        <taxon>Gammaproteobacteria</taxon>
        <taxon>Pseudomonadales</taxon>
        <taxon>Marinobacteraceae</taxon>
        <taxon>Marinobacter</taxon>
    </lineage>
</organism>
<accession>A0ABY1ZG62</accession>
<gene>
    <name evidence="1" type="ORF">EZI54_22630</name>
</gene>
<proteinExistence type="predicted"/>
<protein>
    <submittedName>
        <fullName evidence="1">Uncharacterized protein</fullName>
    </submittedName>
</protein>
<reference evidence="1 2" key="1">
    <citation type="submission" date="2019-02" db="EMBL/GenBank/DDBJ databases">
        <title>Marinobacter halodurans sp. nov., a marine bacterium isolated from sea tidal flat.</title>
        <authorList>
            <person name="Yoo Y."/>
            <person name="Lee D.W."/>
            <person name="Kim B.S."/>
            <person name="Kim J.-J."/>
        </authorList>
    </citation>
    <scope>NUCLEOTIDE SEQUENCE [LARGE SCALE GENOMIC DNA]</scope>
    <source>
        <strain evidence="1 2">YJ-S3-2</strain>
    </source>
</reference>
<dbReference type="RefSeq" id="WP_131484138.1">
    <property type="nucleotide sequence ID" value="NZ_SJDL01000066.1"/>
</dbReference>
<dbReference type="Proteomes" id="UP000313645">
    <property type="component" value="Unassembled WGS sequence"/>
</dbReference>
<evidence type="ECO:0000313" key="2">
    <source>
        <dbReference type="Proteomes" id="UP000313645"/>
    </source>
</evidence>
<keyword evidence="2" id="KW-1185">Reference proteome</keyword>
<comment type="caution">
    <text evidence="1">The sequence shown here is derived from an EMBL/GenBank/DDBJ whole genome shotgun (WGS) entry which is preliminary data.</text>
</comment>